<evidence type="ECO:0000259" key="5">
    <source>
        <dbReference type="Pfam" id="PF00294"/>
    </source>
</evidence>
<dbReference type="OrthoDB" id="9813569at2"/>
<dbReference type="InterPro" id="IPR002173">
    <property type="entry name" value="Carboh/pur_kinase_PfkB_CS"/>
</dbReference>
<evidence type="ECO:0000313" key="9">
    <source>
        <dbReference type="Proteomes" id="UP000509327"/>
    </source>
</evidence>
<dbReference type="Proteomes" id="UP000509327">
    <property type="component" value="Chromosome"/>
</dbReference>
<organism evidence="6 8">
    <name type="scientific">Paenibacillus barcinonensis</name>
    <dbReference type="NCBI Taxonomy" id="198119"/>
    <lineage>
        <taxon>Bacteria</taxon>
        <taxon>Bacillati</taxon>
        <taxon>Bacillota</taxon>
        <taxon>Bacilli</taxon>
        <taxon>Bacillales</taxon>
        <taxon>Paenibacillaceae</taxon>
        <taxon>Paenibacillus</taxon>
    </lineage>
</organism>
<dbReference type="EMBL" id="QJSW01000004">
    <property type="protein sequence ID" value="PYE50174.1"/>
    <property type="molecule type" value="Genomic_DNA"/>
</dbReference>
<dbReference type="GO" id="GO:0006796">
    <property type="term" value="P:phosphate-containing compound metabolic process"/>
    <property type="evidence" value="ECO:0007669"/>
    <property type="project" value="UniProtKB-ARBA"/>
</dbReference>
<dbReference type="Proteomes" id="UP000247790">
    <property type="component" value="Unassembled WGS sequence"/>
</dbReference>
<dbReference type="PROSITE" id="PS00584">
    <property type="entry name" value="PFKB_KINASES_2"/>
    <property type="match status" value="1"/>
</dbReference>
<comment type="similarity">
    <text evidence="1 4">Belongs to the carbohydrate kinase PfkB family.</text>
</comment>
<evidence type="ECO:0000313" key="6">
    <source>
        <dbReference type="EMBL" id="PYE50174.1"/>
    </source>
</evidence>
<dbReference type="PANTHER" id="PTHR10584">
    <property type="entry name" value="SUGAR KINASE"/>
    <property type="match status" value="1"/>
</dbReference>
<dbReference type="InterPro" id="IPR011611">
    <property type="entry name" value="PfkB_dom"/>
</dbReference>
<proteinExistence type="inferred from homology"/>
<protein>
    <submittedName>
        <fullName evidence="7">Carbohydrate kinase family protein</fullName>
    </submittedName>
    <submittedName>
        <fullName evidence="6">Sugar/nucleoside kinase (Ribokinase family)</fullName>
    </submittedName>
</protein>
<dbReference type="Pfam" id="PF00294">
    <property type="entry name" value="PfkB"/>
    <property type="match status" value="1"/>
</dbReference>
<gene>
    <name evidence="6" type="ORF">DFQ00_104132</name>
    <name evidence="7" type="ORF">HUB98_00105</name>
</gene>
<dbReference type="PRINTS" id="PR00990">
    <property type="entry name" value="RIBOKINASE"/>
</dbReference>
<dbReference type="GO" id="GO:0016301">
    <property type="term" value="F:kinase activity"/>
    <property type="evidence" value="ECO:0007669"/>
    <property type="project" value="UniProtKB-KW"/>
</dbReference>
<accession>A0A2V4WES7</accession>
<sequence length="319" mass="34843">MKPYDVVAIGDVNIDLIVAGRYELPLPGQEVIADNMFVHIGGGAALFTMALAKLGLKISFNGILGEDYYGSYILEHFGELAVDTSHMKISSSSNTGITIAIHPDRDRSFITYTGSNEELKLSQLEEDSLAQGRHIHLTGYKGRRNHAEFMTLIQRVKSHGATISCDVGWDDTGEWYEGVFEIMSHVDVFFLNESEALQYTACSTMEQSMERLSRAGKHIVCKMGPHGAVAMIDGVRTYRSGYAVQALDTTGAGDSFNAGYIYGYLKGMDTGQSLEYGNACGAMSVTAYGGNSGIPDKAELEHFMQERSSSITDHWGITL</sequence>
<dbReference type="InterPro" id="IPR002139">
    <property type="entry name" value="Ribo/fructo_kinase"/>
</dbReference>
<dbReference type="SUPFAM" id="SSF53613">
    <property type="entry name" value="Ribokinase-like"/>
    <property type="match status" value="1"/>
</dbReference>
<evidence type="ECO:0000313" key="7">
    <source>
        <dbReference type="EMBL" id="QKS54875.1"/>
    </source>
</evidence>
<dbReference type="EMBL" id="CP054614">
    <property type="protein sequence ID" value="QKS54875.1"/>
    <property type="molecule type" value="Genomic_DNA"/>
</dbReference>
<dbReference type="RefSeq" id="WP_110896022.1">
    <property type="nucleotide sequence ID" value="NZ_CP054614.1"/>
</dbReference>
<keyword evidence="2 4" id="KW-0808">Transferase</keyword>
<feature type="domain" description="Carbohydrate kinase PfkB" evidence="5">
    <location>
        <begin position="5"/>
        <end position="296"/>
    </location>
</feature>
<dbReference type="AlphaFoldDB" id="A0A2V4WES7"/>
<evidence type="ECO:0000256" key="1">
    <source>
        <dbReference type="ARBA" id="ARBA00010688"/>
    </source>
</evidence>
<evidence type="ECO:0000256" key="3">
    <source>
        <dbReference type="ARBA" id="ARBA00022777"/>
    </source>
</evidence>
<keyword evidence="9" id="KW-1185">Reference proteome</keyword>
<reference evidence="7 9" key="2">
    <citation type="submission" date="2020-06" db="EMBL/GenBank/DDBJ databases">
        <title>Complete genome of Paenibacillus barcinonensis KACC11450.</title>
        <authorList>
            <person name="Kim M."/>
            <person name="Park Y.-J."/>
            <person name="Shin J.-H."/>
        </authorList>
    </citation>
    <scope>NUCLEOTIDE SEQUENCE [LARGE SCALE GENOMIC DNA]</scope>
    <source>
        <strain evidence="7 9">KACC11450</strain>
    </source>
</reference>
<dbReference type="CDD" id="cd01166">
    <property type="entry name" value="KdgK"/>
    <property type="match status" value="1"/>
</dbReference>
<reference evidence="6 8" key="1">
    <citation type="submission" date="2018-06" db="EMBL/GenBank/DDBJ databases">
        <title>Genomic Encyclopedia of Type Strains, Phase III (KMG-III): the genomes of soil and plant-associated and newly described type strains.</title>
        <authorList>
            <person name="Whitman W."/>
        </authorList>
    </citation>
    <scope>NUCLEOTIDE SEQUENCE [LARGE SCALE GENOMIC DNA]</scope>
    <source>
        <strain evidence="6 8">CECT 7022</strain>
    </source>
</reference>
<name>A0A2V4WES7_PAEBA</name>
<dbReference type="InterPro" id="IPR029056">
    <property type="entry name" value="Ribokinase-like"/>
</dbReference>
<dbReference type="PANTHER" id="PTHR10584:SF166">
    <property type="entry name" value="RIBOKINASE"/>
    <property type="match status" value="1"/>
</dbReference>
<evidence type="ECO:0000256" key="4">
    <source>
        <dbReference type="RuleBase" id="RU003704"/>
    </source>
</evidence>
<dbReference type="Gene3D" id="3.40.1190.20">
    <property type="match status" value="1"/>
</dbReference>
<keyword evidence="3 4" id="KW-0418">Kinase</keyword>
<evidence type="ECO:0000256" key="2">
    <source>
        <dbReference type="ARBA" id="ARBA00022679"/>
    </source>
</evidence>
<evidence type="ECO:0000313" key="8">
    <source>
        <dbReference type="Proteomes" id="UP000247790"/>
    </source>
</evidence>